<dbReference type="AlphaFoldDB" id="A0A8H7AQT8"/>
<comment type="caution">
    <text evidence="3">The sequence shown here is derived from an EMBL/GenBank/DDBJ whole genome shotgun (WGS) entry which is preliminary data.</text>
</comment>
<name>A0A8H7AQT8_9EURO</name>
<evidence type="ECO:0000256" key="1">
    <source>
        <dbReference type="SAM" id="MobiDB-lite"/>
    </source>
</evidence>
<dbReference type="OrthoDB" id="4497263at2759"/>
<organism evidence="3 4">
    <name type="scientific">Endocarpon pusillum</name>
    <dbReference type="NCBI Taxonomy" id="364733"/>
    <lineage>
        <taxon>Eukaryota</taxon>
        <taxon>Fungi</taxon>
        <taxon>Dikarya</taxon>
        <taxon>Ascomycota</taxon>
        <taxon>Pezizomycotina</taxon>
        <taxon>Eurotiomycetes</taxon>
        <taxon>Chaetothyriomycetidae</taxon>
        <taxon>Verrucariales</taxon>
        <taxon>Verrucariaceae</taxon>
        <taxon>Endocarpon</taxon>
    </lineage>
</organism>
<proteinExistence type="predicted"/>
<keyword evidence="2" id="KW-0812">Transmembrane</keyword>
<keyword evidence="2" id="KW-0472">Membrane</keyword>
<reference evidence="3" key="1">
    <citation type="submission" date="2020-02" db="EMBL/GenBank/DDBJ databases">
        <authorList>
            <person name="Palmer J.M."/>
        </authorList>
    </citation>
    <scope>NUCLEOTIDE SEQUENCE</scope>
    <source>
        <strain evidence="3">EPUS1.4</strain>
        <tissue evidence="3">Thallus</tissue>
    </source>
</reference>
<evidence type="ECO:0000256" key="2">
    <source>
        <dbReference type="SAM" id="Phobius"/>
    </source>
</evidence>
<keyword evidence="4" id="KW-1185">Reference proteome</keyword>
<gene>
    <name evidence="3" type="ORF">GJ744_007831</name>
</gene>
<keyword evidence="2" id="KW-1133">Transmembrane helix</keyword>
<dbReference type="Proteomes" id="UP000606974">
    <property type="component" value="Unassembled WGS sequence"/>
</dbReference>
<evidence type="ECO:0000313" key="4">
    <source>
        <dbReference type="Proteomes" id="UP000606974"/>
    </source>
</evidence>
<protein>
    <submittedName>
        <fullName evidence="3">Uncharacterized protein</fullName>
    </submittedName>
</protein>
<accession>A0A8H7AQT8</accession>
<dbReference type="EMBL" id="JAACFV010000004">
    <property type="protein sequence ID" value="KAF7513780.1"/>
    <property type="molecule type" value="Genomic_DNA"/>
</dbReference>
<feature type="region of interest" description="Disordered" evidence="1">
    <location>
        <begin position="254"/>
        <end position="277"/>
    </location>
</feature>
<feature type="transmembrane region" description="Helical" evidence="2">
    <location>
        <begin position="220"/>
        <end position="243"/>
    </location>
</feature>
<sequence>MANMIYSSMVPLRQIAGYASKAVETHNGTTTSWLPLITAPPTDSRCSSHLYSPDGAHHTLVACDPHLEALANITCLPREAVEWYTQSNLPYGATTGVVTSLGPMICPNGYTTASTSKKDRSSTMVFCCPSNYNFATSTDHGNLYECISMQTGDVTVHISGATPPVTTLATGDSSRALTVAGIAVNGWTFEPSPLSVLGCPTATMNSDIWAEEHLGMSTAAVAGIMLGCTAGIVLLGFLLSWCFTTKRFSFRRRSDEEGARCGGDGTRYPSTSDDHQDFNASRDIELSDIHAGGVRVPSAADTVVQHIKHSKSEGSNAAGDMTA</sequence>
<evidence type="ECO:0000313" key="3">
    <source>
        <dbReference type="EMBL" id="KAF7513780.1"/>
    </source>
</evidence>